<proteinExistence type="predicted"/>
<sequence>MPKPGLRPLIRFLVSQSGAGGLLEQMQRIVRGLERQLASLADDNKVLREQIAALQPKPVNLEPIANVSKASSSIGVRSRKSGAALIAATAFWDKVVADRAAQILVYGRPMSVDEMLLEISQDTKEFAAIAFQTIDKKALDHKIKQRIEGKKYGLFRLGDGRYSVIPLASDYRQSSARAAA</sequence>
<feature type="coiled-coil region" evidence="1">
    <location>
        <begin position="23"/>
        <end position="50"/>
    </location>
</feature>
<comment type="caution">
    <text evidence="2">The sequence shown here is derived from an EMBL/GenBank/DDBJ whole genome shotgun (WGS) entry which is preliminary data.</text>
</comment>
<evidence type="ECO:0000256" key="1">
    <source>
        <dbReference type="SAM" id="Coils"/>
    </source>
</evidence>
<gene>
    <name evidence="2" type="ORF">ABID43_004436</name>
</gene>
<evidence type="ECO:0000313" key="3">
    <source>
        <dbReference type="Proteomes" id="UP001549145"/>
    </source>
</evidence>
<dbReference type="RefSeq" id="WP_379036874.1">
    <property type="nucleotide sequence ID" value="NZ_JBHTNC010000020.1"/>
</dbReference>
<dbReference type="Proteomes" id="UP001549145">
    <property type="component" value="Unassembled WGS sequence"/>
</dbReference>
<reference evidence="2 3" key="1">
    <citation type="submission" date="2024-06" db="EMBL/GenBank/DDBJ databases">
        <title>Genomic Encyclopedia of Type Strains, Phase IV (KMG-IV): sequencing the most valuable type-strain genomes for metagenomic binning, comparative biology and taxonomic classification.</title>
        <authorList>
            <person name="Goeker M."/>
        </authorList>
    </citation>
    <scope>NUCLEOTIDE SEQUENCE [LARGE SCALE GENOMIC DNA]</scope>
    <source>
        <strain evidence="2 3">DSM 21331</strain>
    </source>
</reference>
<protein>
    <submittedName>
        <fullName evidence="2">Uncharacterized protein</fullName>
    </submittedName>
</protein>
<accession>A0ABV2LAI9</accession>
<dbReference type="EMBL" id="JBEPMM010000019">
    <property type="protein sequence ID" value="MET3694873.1"/>
    <property type="molecule type" value="Genomic_DNA"/>
</dbReference>
<organism evidence="2 3">
    <name type="scientific">Methylobacterium goesingense</name>
    <dbReference type="NCBI Taxonomy" id="243690"/>
    <lineage>
        <taxon>Bacteria</taxon>
        <taxon>Pseudomonadati</taxon>
        <taxon>Pseudomonadota</taxon>
        <taxon>Alphaproteobacteria</taxon>
        <taxon>Hyphomicrobiales</taxon>
        <taxon>Methylobacteriaceae</taxon>
        <taxon>Methylobacterium</taxon>
    </lineage>
</organism>
<keyword evidence="1" id="KW-0175">Coiled coil</keyword>
<name>A0ABV2LAI9_9HYPH</name>
<keyword evidence="3" id="KW-1185">Reference proteome</keyword>
<evidence type="ECO:0000313" key="2">
    <source>
        <dbReference type="EMBL" id="MET3694873.1"/>
    </source>
</evidence>